<keyword evidence="1 4" id="KW-0349">Heme</keyword>
<reference evidence="7" key="1">
    <citation type="submission" date="2021-01" db="EMBL/GenBank/DDBJ databases">
        <title>Modified the classification status of verrucomicrobia.</title>
        <authorList>
            <person name="Feng X."/>
        </authorList>
    </citation>
    <scope>NUCLEOTIDE SEQUENCE</scope>
    <source>
        <strain evidence="7">JCM 18052</strain>
    </source>
</reference>
<dbReference type="EMBL" id="JAENIK010000006">
    <property type="protein sequence ID" value="MBK1815212.1"/>
    <property type="molecule type" value="Genomic_DNA"/>
</dbReference>
<dbReference type="PANTHER" id="PTHR35008:SF8">
    <property type="entry name" value="ALCOHOL DEHYDROGENASE CYTOCHROME C SUBUNIT"/>
    <property type="match status" value="1"/>
</dbReference>
<feature type="transmembrane region" description="Helical" evidence="5">
    <location>
        <begin position="44"/>
        <end position="70"/>
    </location>
</feature>
<comment type="caution">
    <text evidence="7">The sequence shown here is derived from an EMBL/GenBank/DDBJ whole genome shotgun (WGS) entry which is preliminary data.</text>
</comment>
<keyword evidence="2 4" id="KW-0479">Metal-binding</keyword>
<evidence type="ECO:0000313" key="7">
    <source>
        <dbReference type="EMBL" id="MBK1815212.1"/>
    </source>
</evidence>
<protein>
    <submittedName>
        <fullName evidence="7">Cytochrome c</fullName>
    </submittedName>
</protein>
<dbReference type="GO" id="GO:0020037">
    <property type="term" value="F:heme binding"/>
    <property type="evidence" value="ECO:0007669"/>
    <property type="project" value="InterPro"/>
</dbReference>
<evidence type="ECO:0000259" key="6">
    <source>
        <dbReference type="PROSITE" id="PS51007"/>
    </source>
</evidence>
<keyword evidence="5" id="KW-1133">Transmembrane helix</keyword>
<dbReference type="Gene3D" id="1.10.760.10">
    <property type="entry name" value="Cytochrome c-like domain"/>
    <property type="match status" value="1"/>
</dbReference>
<dbReference type="Proteomes" id="UP000600139">
    <property type="component" value="Unassembled WGS sequence"/>
</dbReference>
<dbReference type="InterPro" id="IPR036909">
    <property type="entry name" value="Cyt_c-like_dom_sf"/>
</dbReference>
<keyword evidence="3 4" id="KW-0408">Iron</keyword>
<dbReference type="InterPro" id="IPR009056">
    <property type="entry name" value="Cyt_c-like_dom"/>
</dbReference>
<feature type="domain" description="Cytochrome c" evidence="6">
    <location>
        <begin position="101"/>
        <end position="189"/>
    </location>
</feature>
<dbReference type="Pfam" id="PF13442">
    <property type="entry name" value="Cytochrome_CBB3"/>
    <property type="match status" value="1"/>
</dbReference>
<keyword evidence="5" id="KW-0812">Transmembrane</keyword>
<dbReference type="PROSITE" id="PS51007">
    <property type="entry name" value="CYTC"/>
    <property type="match status" value="1"/>
</dbReference>
<dbReference type="GO" id="GO:0046872">
    <property type="term" value="F:metal ion binding"/>
    <property type="evidence" value="ECO:0007669"/>
    <property type="project" value="UniProtKB-KW"/>
</dbReference>
<keyword evidence="5" id="KW-0472">Membrane</keyword>
<dbReference type="RefSeq" id="WP_200350181.1">
    <property type="nucleotide sequence ID" value="NZ_BAABHZ010000011.1"/>
</dbReference>
<evidence type="ECO:0000256" key="5">
    <source>
        <dbReference type="SAM" id="Phobius"/>
    </source>
</evidence>
<dbReference type="AlphaFoldDB" id="A0A934V6N0"/>
<proteinExistence type="predicted"/>
<dbReference type="InterPro" id="IPR051459">
    <property type="entry name" value="Cytochrome_c-type_DH"/>
</dbReference>
<evidence type="ECO:0000256" key="3">
    <source>
        <dbReference type="ARBA" id="ARBA00023004"/>
    </source>
</evidence>
<evidence type="ECO:0000256" key="2">
    <source>
        <dbReference type="ARBA" id="ARBA00022723"/>
    </source>
</evidence>
<gene>
    <name evidence="7" type="ORF">JIN84_06285</name>
</gene>
<evidence type="ECO:0000256" key="1">
    <source>
        <dbReference type="ARBA" id="ARBA00022617"/>
    </source>
</evidence>
<organism evidence="7 8">
    <name type="scientific">Luteolibacter yonseiensis</name>
    <dbReference type="NCBI Taxonomy" id="1144680"/>
    <lineage>
        <taxon>Bacteria</taxon>
        <taxon>Pseudomonadati</taxon>
        <taxon>Verrucomicrobiota</taxon>
        <taxon>Verrucomicrobiia</taxon>
        <taxon>Verrucomicrobiales</taxon>
        <taxon>Verrucomicrobiaceae</taxon>
        <taxon>Luteolibacter</taxon>
    </lineage>
</organism>
<name>A0A934V6N0_9BACT</name>
<accession>A0A934V6N0</accession>
<dbReference type="PANTHER" id="PTHR35008">
    <property type="entry name" value="BLL4482 PROTEIN-RELATED"/>
    <property type="match status" value="1"/>
</dbReference>
<evidence type="ECO:0000313" key="8">
    <source>
        <dbReference type="Proteomes" id="UP000600139"/>
    </source>
</evidence>
<evidence type="ECO:0000256" key="4">
    <source>
        <dbReference type="PROSITE-ProRule" id="PRU00433"/>
    </source>
</evidence>
<keyword evidence="8" id="KW-1185">Reference proteome</keyword>
<dbReference type="GO" id="GO:0009055">
    <property type="term" value="F:electron transfer activity"/>
    <property type="evidence" value="ECO:0007669"/>
    <property type="project" value="InterPro"/>
</dbReference>
<dbReference type="SUPFAM" id="SSF46626">
    <property type="entry name" value="Cytochrome c"/>
    <property type="match status" value="1"/>
</dbReference>
<sequence>MSSNNSKPDLDDSINVAETHGRVVREAAACAREKRIADNGIAPISLWAFVACGVVLLVAGGILGSGGRLFSYDSTFRRDYVRTPAGGAEDAGAVPKEALAAYMAKGAKIYSAKCNGCHGSDAKGNGSTFPSLVGSKWVLGETERFSMIILNGLEGPLEDGKTYGVMPPQGIGMTPEDLAGIMTYVRNNFGNAKGDVVTIEMAKAALEISAKRKNAGKSVNGVELDADHIKALPGDVLDPKTMVDPITLAPATAAAP</sequence>